<name>A0A2N5N007_9BACL</name>
<dbReference type="InterPro" id="IPR009061">
    <property type="entry name" value="DNA-bd_dom_put_sf"/>
</dbReference>
<reference evidence="6 7" key="1">
    <citation type="submission" date="2017-05" db="EMBL/GenBank/DDBJ databases">
        <title>Functional genome analysis of Paenibacillus pasadenensis strain R16: insights on endophytic life style and antifungal activity.</title>
        <authorList>
            <person name="Passera A."/>
            <person name="Marcolungo L."/>
            <person name="Casati P."/>
            <person name="Brasca M."/>
            <person name="Quaglino F."/>
            <person name="Delledonne M."/>
        </authorList>
    </citation>
    <scope>NUCLEOTIDE SEQUENCE [LARGE SCALE GENOMIC DNA]</scope>
    <source>
        <strain evidence="6 7">R16</strain>
    </source>
</reference>
<dbReference type="Pfam" id="PF00376">
    <property type="entry name" value="MerR"/>
    <property type="match status" value="1"/>
</dbReference>
<keyword evidence="4" id="KW-0804">Transcription</keyword>
<dbReference type="PANTHER" id="PTHR30204:SF69">
    <property type="entry name" value="MERR-FAMILY TRANSCRIPTIONAL REGULATOR"/>
    <property type="match status" value="1"/>
</dbReference>
<dbReference type="GO" id="GO:0003700">
    <property type="term" value="F:DNA-binding transcription factor activity"/>
    <property type="evidence" value="ECO:0007669"/>
    <property type="project" value="InterPro"/>
</dbReference>
<dbReference type="OrthoDB" id="122388at2"/>
<dbReference type="Proteomes" id="UP000234789">
    <property type="component" value="Unassembled WGS sequence"/>
</dbReference>
<protein>
    <submittedName>
        <fullName evidence="6">Transcriptional regulator, MerR family</fullName>
    </submittedName>
</protein>
<dbReference type="AlphaFoldDB" id="A0A2N5N007"/>
<evidence type="ECO:0000313" key="7">
    <source>
        <dbReference type="Proteomes" id="UP000234789"/>
    </source>
</evidence>
<keyword evidence="3" id="KW-0238">DNA-binding</keyword>
<comment type="caution">
    <text evidence="6">The sequence shown here is derived from an EMBL/GenBank/DDBJ whole genome shotgun (WGS) entry which is preliminary data.</text>
</comment>
<dbReference type="PRINTS" id="PR00040">
    <property type="entry name" value="HTHMERR"/>
</dbReference>
<feature type="domain" description="HTH merR-type" evidence="5">
    <location>
        <begin position="1"/>
        <end position="68"/>
    </location>
</feature>
<dbReference type="RefSeq" id="WP_028600693.1">
    <property type="nucleotide sequence ID" value="NZ_BIMM01000014.1"/>
</dbReference>
<evidence type="ECO:0000259" key="5">
    <source>
        <dbReference type="PROSITE" id="PS50937"/>
    </source>
</evidence>
<evidence type="ECO:0000256" key="3">
    <source>
        <dbReference type="ARBA" id="ARBA00023125"/>
    </source>
</evidence>
<evidence type="ECO:0000313" key="6">
    <source>
        <dbReference type="EMBL" id="PLT43668.1"/>
    </source>
</evidence>
<dbReference type="PANTHER" id="PTHR30204">
    <property type="entry name" value="REDOX-CYCLING DRUG-SENSING TRANSCRIPTIONAL ACTIVATOR SOXR"/>
    <property type="match status" value="1"/>
</dbReference>
<keyword evidence="7" id="KW-1185">Reference proteome</keyword>
<organism evidence="6 7">
    <name type="scientific">Paenibacillus pasadenensis</name>
    <dbReference type="NCBI Taxonomy" id="217090"/>
    <lineage>
        <taxon>Bacteria</taxon>
        <taxon>Bacillati</taxon>
        <taxon>Bacillota</taxon>
        <taxon>Bacilli</taxon>
        <taxon>Bacillales</taxon>
        <taxon>Paenibacillaceae</taxon>
        <taxon>Paenibacillus</taxon>
    </lineage>
</organism>
<dbReference type="PROSITE" id="PS50937">
    <property type="entry name" value="HTH_MERR_2"/>
    <property type="match status" value="2"/>
</dbReference>
<dbReference type="SMART" id="SM00422">
    <property type="entry name" value="HTH_MERR"/>
    <property type="match status" value="2"/>
</dbReference>
<dbReference type="Pfam" id="PF13411">
    <property type="entry name" value="MerR_1"/>
    <property type="match status" value="1"/>
</dbReference>
<evidence type="ECO:0000256" key="2">
    <source>
        <dbReference type="ARBA" id="ARBA00023015"/>
    </source>
</evidence>
<dbReference type="SUPFAM" id="SSF46955">
    <property type="entry name" value="Putative DNA-binding domain"/>
    <property type="match status" value="2"/>
</dbReference>
<dbReference type="EMBL" id="NFEZ01000004">
    <property type="protein sequence ID" value="PLT43668.1"/>
    <property type="molecule type" value="Genomic_DNA"/>
</dbReference>
<evidence type="ECO:0000256" key="4">
    <source>
        <dbReference type="ARBA" id="ARBA00023163"/>
    </source>
</evidence>
<feature type="domain" description="HTH merR-type" evidence="5">
    <location>
        <begin position="118"/>
        <end position="187"/>
    </location>
</feature>
<keyword evidence="2" id="KW-0805">Transcription regulation</keyword>
<dbReference type="Gene3D" id="1.10.1660.10">
    <property type="match status" value="2"/>
</dbReference>
<accession>A0A2N5N007</accession>
<proteinExistence type="predicted"/>
<evidence type="ECO:0000256" key="1">
    <source>
        <dbReference type="ARBA" id="ARBA00022491"/>
    </source>
</evidence>
<keyword evidence="1" id="KW-0678">Repressor</keyword>
<dbReference type="InterPro" id="IPR047057">
    <property type="entry name" value="MerR_fam"/>
</dbReference>
<dbReference type="InterPro" id="IPR000551">
    <property type="entry name" value="MerR-type_HTH_dom"/>
</dbReference>
<sequence length="236" mass="27005">MRGIDIARSLNISTSALRHYEAWGLVPRIERSASGYRVYTREHEAYFQCIRALIPGFGMELVRRIMPLVQQGKKLDVLWLLNEAQVRLHAEKETVQRTVEMLDLQALHEPSLRGGKSSYTIGEAAEEAKVSASAIRHWEKEGLIRPERRPDNGFRIYRPSDIRKLLVIRTVQRVVYSLDVVRKVLSELDNHDAAQAKEIALQSLHYLDGVLVEQMRGIACLQSLLDSAHEKEGRQE</sequence>
<dbReference type="GO" id="GO:0003677">
    <property type="term" value="F:DNA binding"/>
    <property type="evidence" value="ECO:0007669"/>
    <property type="project" value="UniProtKB-KW"/>
</dbReference>
<gene>
    <name evidence="6" type="ORF">B8V81_2099</name>
</gene>